<feature type="transmembrane region" description="Helical" evidence="6">
    <location>
        <begin position="270"/>
        <end position="293"/>
    </location>
</feature>
<accession>E6SA80</accession>
<dbReference type="GO" id="GO:0005886">
    <property type="term" value="C:plasma membrane"/>
    <property type="evidence" value="ECO:0007669"/>
    <property type="project" value="UniProtKB-SubCell"/>
</dbReference>
<proteinExistence type="predicted"/>
<name>E6SA80_INTC7</name>
<feature type="transmembrane region" description="Helical" evidence="6">
    <location>
        <begin position="300"/>
        <end position="321"/>
    </location>
</feature>
<comment type="subcellular location">
    <subcellularLocation>
        <location evidence="1">Cell membrane</location>
        <topology evidence="1">Multi-pass membrane protein</topology>
    </subcellularLocation>
</comment>
<dbReference type="Pfam" id="PF03176">
    <property type="entry name" value="MMPL"/>
    <property type="match status" value="2"/>
</dbReference>
<dbReference type="PANTHER" id="PTHR33406:SF13">
    <property type="entry name" value="MEMBRANE PROTEIN YDFJ"/>
    <property type="match status" value="1"/>
</dbReference>
<protein>
    <submittedName>
        <fullName evidence="8">RND superfamily drug exporter</fullName>
    </submittedName>
</protein>
<dbReference type="InterPro" id="IPR004869">
    <property type="entry name" value="MMPL_dom"/>
</dbReference>
<keyword evidence="3 6" id="KW-0812">Transmembrane</keyword>
<evidence type="ECO:0000256" key="4">
    <source>
        <dbReference type="ARBA" id="ARBA00022989"/>
    </source>
</evidence>
<dbReference type="InterPro" id="IPR000731">
    <property type="entry name" value="SSD"/>
</dbReference>
<feature type="transmembrane region" description="Helical" evidence="6">
    <location>
        <begin position="743"/>
        <end position="764"/>
    </location>
</feature>
<feature type="transmembrane region" description="Helical" evidence="6">
    <location>
        <begin position="658"/>
        <end position="679"/>
    </location>
</feature>
<feature type="transmembrane region" description="Helical" evidence="6">
    <location>
        <begin position="699"/>
        <end position="722"/>
    </location>
</feature>
<feature type="transmembrane region" description="Helical" evidence="6">
    <location>
        <begin position="473"/>
        <end position="494"/>
    </location>
</feature>
<dbReference type="InterPro" id="IPR050545">
    <property type="entry name" value="Mycobact_MmpL"/>
</dbReference>
<sequence length="844" mass="87320">MAEFLFRLGQSAARRARLVIALWFVLLLTAGLAFAVGAGTLTSTVSIPGTRTAQVTERLQAVLPQASGGNGTVVFATTDGSALTDAQRAAISAEVRDARGLDAVRTVVDPFETERDRAGRVDEIEQGRAQIEDGRQQLAAGVAKLEDGQTQLDAAREQADAAGTLDQIAEVLDGQQANLDASRKALQERADQLDAGSRQIDEGARLLELSSGIGMVSTDRSTALVTVLFDKPQVEVTQEDKDAVLAAFGSPLDGVKVSYSAELASGIPGILGVGEVIGIVVAGLVLIVMLGTLVGAGLPILTALIGVAIGALATMSLSSAIEMTSVTPVLGLMLGLAVGIDYSLFIVNRHRRQLKQGYDVEESIGLANGTSGNAVVFAGATVLIALLALNVTGIPFLGLMGTVGALSITIAVLIAVTLTPALLGVLGERILSRRERTRLAAAGARAEATALGAPPVDSAPTTRGPGTRPMSTLRAVGSIVLGISALLAIALPSLDLRLGLPDGSSEDTASTQYQAFSTISDQFGPGRNAPLLVVADIAGVPGDTPDVSVQAAVAEEIAAQGDVVAIAPIGLSEGRTVAAFQVVPAGGPNDPSTEQLVHTLRGLEPMGGAVSLDVAGMASGNIDISGKLSDALPAYLALVVGLSLVILVLVFRSLFVPAIATLGFVLSYFAAIGGVVAIYQWGWLSDIFGVDNPSPILSFLPTMLAGILFGLAMDYMLFLGSGMREAYVHGAPARLAVVQGLHAGRSVVTAAAIIMMAVFGGFVFSHSAMIRPIGFGLAFGVLVDAFVVRMLIVPSLMHLAGDRAWWLPGWLDRRLPNLDVEGAALERRHPHLEHHEEAVAPGRR</sequence>
<feature type="transmembrane region" description="Helical" evidence="6">
    <location>
        <begin position="632"/>
        <end position="651"/>
    </location>
</feature>
<evidence type="ECO:0000256" key="5">
    <source>
        <dbReference type="ARBA" id="ARBA00023136"/>
    </source>
</evidence>
<keyword evidence="5 6" id="KW-0472">Membrane</keyword>
<organism evidence="8 9">
    <name type="scientific">Intrasporangium calvum (strain ATCC 23552 / DSM 43043 / JCM 3097 / NBRC 12989 / NCIMB 10167 / NRRL B-3866 / 7 KIP)</name>
    <dbReference type="NCBI Taxonomy" id="710696"/>
    <lineage>
        <taxon>Bacteria</taxon>
        <taxon>Bacillati</taxon>
        <taxon>Actinomycetota</taxon>
        <taxon>Actinomycetes</taxon>
        <taxon>Micrococcales</taxon>
        <taxon>Intrasporangiaceae</taxon>
        <taxon>Intrasporangium</taxon>
    </lineage>
</organism>
<evidence type="ECO:0000256" key="2">
    <source>
        <dbReference type="ARBA" id="ARBA00022475"/>
    </source>
</evidence>
<evidence type="ECO:0000313" key="8">
    <source>
        <dbReference type="EMBL" id="ADU49328.1"/>
    </source>
</evidence>
<dbReference type="AlphaFoldDB" id="E6SA80"/>
<feature type="transmembrane region" description="Helical" evidence="6">
    <location>
        <begin position="403"/>
        <end position="426"/>
    </location>
</feature>
<reference evidence="8 9" key="1">
    <citation type="journal article" date="2010" name="Stand. Genomic Sci.">
        <title>Complete genome sequence of Intrasporangium calvum type strain (7 KIP).</title>
        <authorList>
            <person name="Del Rio T.G."/>
            <person name="Chertkov O."/>
            <person name="Yasawong M."/>
            <person name="Lucas S."/>
            <person name="Deshpande S."/>
            <person name="Cheng J.F."/>
            <person name="Detter C."/>
            <person name="Tapia R."/>
            <person name="Han C."/>
            <person name="Goodwin L."/>
            <person name="Pitluck S."/>
            <person name="Liolios K."/>
            <person name="Ivanova N."/>
            <person name="Mavromatis K."/>
            <person name="Pati A."/>
            <person name="Chen A."/>
            <person name="Palaniappan K."/>
            <person name="Land M."/>
            <person name="Hauser L."/>
            <person name="Chang Y.J."/>
            <person name="Jeffries C.D."/>
            <person name="Rohde M."/>
            <person name="Pukall R."/>
            <person name="Sikorski J."/>
            <person name="Goker M."/>
            <person name="Woyke T."/>
            <person name="Bristow J."/>
            <person name="Eisen J.A."/>
            <person name="Markowitz V."/>
            <person name="Hugenholtz P."/>
            <person name="Kyrpides N.C."/>
            <person name="Klenk H.P."/>
            <person name="Lapidus A."/>
        </authorList>
    </citation>
    <scope>NUCLEOTIDE SEQUENCE [LARGE SCALE GENOMIC DNA]</scope>
    <source>
        <strain evidence="9">ATCC 23552 / DSM 43043 / JCM 3097 / NBRC 12989 / 7 KIP</strain>
    </source>
</reference>
<keyword evidence="2" id="KW-1003">Cell membrane</keyword>
<dbReference type="KEGG" id="ica:Intca_2827"/>
<dbReference type="Gene3D" id="1.20.1640.10">
    <property type="entry name" value="Multidrug efflux transporter AcrB transmembrane domain"/>
    <property type="match status" value="2"/>
</dbReference>
<dbReference type="STRING" id="710696.Intca_2827"/>
<evidence type="ECO:0000256" key="1">
    <source>
        <dbReference type="ARBA" id="ARBA00004651"/>
    </source>
</evidence>
<dbReference type="HOGENOM" id="CLU_005108_1_2_11"/>
<dbReference type="eggNOG" id="COG2409">
    <property type="taxonomic scope" value="Bacteria"/>
</dbReference>
<evidence type="ECO:0000313" key="9">
    <source>
        <dbReference type="Proteomes" id="UP000008914"/>
    </source>
</evidence>
<dbReference type="OrthoDB" id="7051771at2"/>
<dbReference type="RefSeq" id="WP_013493640.1">
    <property type="nucleotide sequence ID" value="NC_014830.1"/>
</dbReference>
<keyword evidence="4 6" id="KW-1133">Transmembrane helix</keyword>
<keyword evidence="9" id="KW-1185">Reference proteome</keyword>
<evidence type="ECO:0000256" key="6">
    <source>
        <dbReference type="SAM" id="Phobius"/>
    </source>
</evidence>
<evidence type="ECO:0000256" key="3">
    <source>
        <dbReference type="ARBA" id="ARBA00022692"/>
    </source>
</evidence>
<dbReference type="PANTHER" id="PTHR33406">
    <property type="entry name" value="MEMBRANE PROTEIN MJ1562-RELATED"/>
    <property type="match status" value="1"/>
</dbReference>
<feature type="domain" description="SSD" evidence="7">
    <location>
        <begin position="293"/>
        <end position="425"/>
    </location>
</feature>
<feature type="transmembrane region" description="Helical" evidence="6">
    <location>
        <begin position="770"/>
        <end position="792"/>
    </location>
</feature>
<dbReference type="PROSITE" id="PS50156">
    <property type="entry name" value="SSD"/>
    <property type="match status" value="1"/>
</dbReference>
<gene>
    <name evidence="8" type="ordered locus">Intca_2827</name>
</gene>
<feature type="transmembrane region" description="Helical" evidence="6">
    <location>
        <begin position="374"/>
        <end position="397"/>
    </location>
</feature>
<dbReference type="EMBL" id="CP002343">
    <property type="protein sequence ID" value="ADU49328.1"/>
    <property type="molecule type" value="Genomic_DNA"/>
</dbReference>
<evidence type="ECO:0000259" key="7">
    <source>
        <dbReference type="PROSITE" id="PS50156"/>
    </source>
</evidence>
<dbReference type="Proteomes" id="UP000008914">
    <property type="component" value="Chromosome"/>
</dbReference>
<feature type="transmembrane region" description="Helical" evidence="6">
    <location>
        <begin position="327"/>
        <end position="347"/>
    </location>
</feature>
<dbReference type="SUPFAM" id="SSF82866">
    <property type="entry name" value="Multidrug efflux transporter AcrB transmembrane domain"/>
    <property type="match status" value="2"/>
</dbReference>